<feature type="non-terminal residue" evidence="1">
    <location>
        <position position="1"/>
    </location>
</feature>
<comment type="caution">
    <text evidence="1">The sequence shown here is derived from an EMBL/GenBank/DDBJ whole genome shotgun (WGS) entry which is preliminary data.</text>
</comment>
<accession>A0ABU6SLM5</accession>
<gene>
    <name evidence="1" type="ORF">PIB30_060519</name>
</gene>
<sequence length="64" mass="6908">VIGVKRTRCSTYGNRGPSGVIVNDRGRLIGPPGKYERWSSGASTGPVGIGYYNRPDELILACRI</sequence>
<organism evidence="1 2">
    <name type="scientific">Stylosanthes scabra</name>
    <dbReference type="NCBI Taxonomy" id="79078"/>
    <lineage>
        <taxon>Eukaryota</taxon>
        <taxon>Viridiplantae</taxon>
        <taxon>Streptophyta</taxon>
        <taxon>Embryophyta</taxon>
        <taxon>Tracheophyta</taxon>
        <taxon>Spermatophyta</taxon>
        <taxon>Magnoliopsida</taxon>
        <taxon>eudicotyledons</taxon>
        <taxon>Gunneridae</taxon>
        <taxon>Pentapetalae</taxon>
        <taxon>rosids</taxon>
        <taxon>fabids</taxon>
        <taxon>Fabales</taxon>
        <taxon>Fabaceae</taxon>
        <taxon>Papilionoideae</taxon>
        <taxon>50 kb inversion clade</taxon>
        <taxon>dalbergioids sensu lato</taxon>
        <taxon>Dalbergieae</taxon>
        <taxon>Pterocarpus clade</taxon>
        <taxon>Stylosanthes</taxon>
    </lineage>
</organism>
<proteinExistence type="predicted"/>
<dbReference type="EMBL" id="JASCZI010060951">
    <property type="protein sequence ID" value="MED6136954.1"/>
    <property type="molecule type" value="Genomic_DNA"/>
</dbReference>
<keyword evidence="2" id="KW-1185">Reference proteome</keyword>
<evidence type="ECO:0000313" key="1">
    <source>
        <dbReference type="EMBL" id="MED6136954.1"/>
    </source>
</evidence>
<name>A0ABU6SLM5_9FABA</name>
<evidence type="ECO:0000313" key="2">
    <source>
        <dbReference type="Proteomes" id="UP001341840"/>
    </source>
</evidence>
<protein>
    <submittedName>
        <fullName evidence="1">Uncharacterized protein</fullName>
    </submittedName>
</protein>
<dbReference type="Proteomes" id="UP001341840">
    <property type="component" value="Unassembled WGS sequence"/>
</dbReference>
<reference evidence="1 2" key="1">
    <citation type="journal article" date="2023" name="Plants (Basel)">
        <title>Bridging the Gap: Combining Genomics and Transcriptomics Approaches to Understand Stylosanthes scabra, an Orphan Legume from the Brazilian Caatinga.</title>
        <authorList>
            <person name="Ferreira-Neto J.R.C."/>
            <person name="da Silva M.D."/>
            <person name="Binneck E."/>
            <person name="de Melo N.F."/>
            <person name="da Silva R.H."/>
            <person name="de Melo A.L.T.M."/>
            <person name="Pandolfi V."/>
            <person name="Bustamante F.O."/>
            <person name="Brasileiro-Vidal A.C."/>
            <person name="Benko-Iseppon A.M."/>
        </authorList>
    </citation>
    <scope>NUCLEOTIDE SEQUENCE [LARGE SCALE GENOMIC DNA]</scope>
    <source>
        <tissue evidence="1">Leaves</tissue>
    </source>
</reference>